<name>A0A327SFN9_9FLAO</name>
<sequence>MIILIAKWVVIFFGIFIIFIGFIMLTNPIRARNTLRKAGSTNIINYAEITLRLIPAIALIVCSELSKFPIAFKIFGWIMLITSLILYIVPRKLHHRFSMKSADMLKPFYFQLISPLAFLFGGLILYNVF</sequence>
<accession>A0A327SFN9</accession>
<keyword evidence="1" id="KW-1133">Transmembrane helix</keyword>
<organism evidence="2 3">
    <name type="scientific">Gelidibacter algens</name>
    <dbReference type="NCBI Taxonomy" id="49280"/>
    <lineage>
        <taxon>Bacteria</taxon>
        <taxon>Pseudomonadati</taxon>
        <taxon>Bacteroidota</taxon>
        <taxon>Flavobacteriia</taxon>
        <taxon>Flavobacteriales</taxon>
        <taxon>Flavobacteriaceae</taxon>
        <taxon>Gelidibacter</taxon>
    </lineage>
</organism>
<keyword evidence="1" id="KW-0812">Transmembrane</keyword>
<dbReference type="Proteomes" id="UP000248987">
    <property type="component" value="Unassembled WGS sequence"/>
</dbReference>
<feature type="transmembrane region" description="Helical" evidence="1">
    <location>
        <begin position="109"/>
        <end position="128"/>
    </location>
</feature>
<feature type="transmembrane region" description="Helical" evidence="1">
    <location>
        <begin position="6"/>
        <end position="25"/>
    </location>
</feature>
<dbReference type="EMBL" id="QLLQ01000001">
    <property type="protein sequence ID" value="RAJ27890.1"/>
    <property type="molecule type" value="Genomic_DNA"/>
</dbReference>
<protein>
    <submittedName>
        <fullName evidence="2">Uncharacterized protein</fullName>
    </submittedName>
</protein>
<keyword evidence="1" id="KW-0472">Membrane</keyword>
<evidence type="ECO:0000313" key="2">
    <source>
        <dbReference type="EMBL" id="RAJ27890.1"/>
    </source>
</evidence>
<evidence type="ECO:0000313" key="3">
    <source>
        <dbReference type="Proteomes" id="UP000248987"/>
    </source>
</evidence>
<feature type="transmembrane region" description="Helical" evidence="1">
    <location>
        <begin position="72"/>
        <end position="89"/>
    </location>
</feature>
<keyword evidence="3" id="KW-1185">Reference proteome</keyword>
<reference evidence="2 3" key="1">
    <citation type="submission" date="2018-06" db="EMBL/GenBank/DDBJ databases">
        <title>Genomic Encyclopedia of Archaeal and Bacterial Type Strains, Phase II (KMG-II): from individual species to whole genera.</title>
        <authorList>
            <person name="Goeker M."/>
        </authorList>
    </citation>
    <scope>NUCLEOTIDE SEQUENCE [LARGE SCALE GENOMIC DNA]</scope>
    <source>
        <strain evidence="2 3">DSM 12408</strain>
    </source>
</reference>
<evidence type="ECO:0000256" key="1">
    <source>
        <dbReference type="SAM" id="Phobius"/>
    </source>
</evidence>
<proteinExistence type="predicted"/>
<dbReference type="AlphaFoldDB" id="A0A327SFN9"/>
<gene>
    <name evidence="2" type="ORF">LX77_00464</name>
</gene>
<comment type="caution">
    <text evidence="2">The sequence shown here is derived from an EMBL/GenBank/DDBJ whole genome shotgun (WGS) entry which is preliminary data.</text>
</comment>